<accession>A0A292PNI4</accession>
<keyword evidence="2" id="KW-1185">Reference proteome</keyword>
<dbReference type="EMBL" id="LN891150">
    <property type="protein sequence ID" value="CUS08043.1"/>
    <property type="molecule type" value="Genomic_DNA"/>
</dbReference>
<dbReference type="Proteomes" id="UP001412239">
    <property type="component" value="Unassembled WGS sequence"/>
</dbReference>
<evidence type="ECO:0000313" key="1">
    <source>
        <dbReference type="EMBL" id="CUS08043.1"/>
    </source>
</evidence>
<protein>
    <submittedName>
        <fullName evidence="1">Uncharacterized protein</fullName>
    </submittedName>
</protein>
<dbReference type="AlphaFoldDB" id="A0A292PNI4"/>
<organism evidence="1 2">
    <name type="scientific">Tuber aestivum</name>
    <name type="common">summer truffle</name>
    <dbReference type="NCBI Taxonomy" id="59557"/>
    <lineage>
        <taxon>Eukaryota</taxon>
        <taxon>Fungi</taxon>
        <taxon>Dikarya</taxon>
        <taxon>Ascomycota</taxon>
        <taxon>Pezizomycotina</taxon>
        <taxon>Pezizomycetes</taxon>
        <taxon>Pezizales</taxon>
        <taxon>Tuberaceae</taxon>
        <taxon>Tuber</taxon>
    </lineage>
</organism>
<proteinExistence type="predicted"/>
<name>A0A292PNI4_9PEZI</name>
<gene>
    <name evidence="1" type="ORF">GSTUAT00007862001</name>
</gene>
<sequence>MIRRSLPFKPLSPVRVVGGSANEAALDPVGSKYFKIELITSPDESLSFFCFCFCSPKHGKDERTDRRKGDDTRTRVPYCTRTVQGCGRTQQAKLPSQVS</sequence>
<reference evidence="1" key="1">
    <citation type="submission" date="2015-10" db="EMBL/GenBank/DDBJ databases">
        <authorList>
            <person name="Regsiter A."/>
            <person name="william w."/>
        </authorList>
    </citation>
    <scope>NUCLEOTIDE SEQUENCE</scope>
    <source>
        <strain evidence="1">Montdore</strain>
    </source>
</reference>
<evidence type="ECO:0000313" key="2">
    <source>
        <dbReference type="Proteomes" id="UP001412239"/>
    </source>
</evidence>